<dbReference type="FunFam" id="1.10.10.10:FF:000056">
    <property type="entry name" value="IclR family transcriptional regulator"/>
    <property type="match status" value="1"/>
</dbReference>
<dbReference type="InterPro" id="IPR014757">
    <property type="entry name" value="Tscrpt_reg_IclR_C"/>
</dbReference>
<organism evidence="9 10">
    <name type="scientific">Microbacterium enclense</name>
    <dbReference type="NCBI Taxonomy" id="993073"/>
    <lineage>
        <taxon>Bacteria</taxon>
        <taxon>Bacillati</taxon>
        <taxon>Actinomycetota</taxon>
        <taxon>Actinomycetes</taxon>
        <taxon>Micrococcales</taxon>
        <taxon>Microbacteriaceae</taxon>
        <taxon>Microbacterium</taxon>
    </lineage>
</organism>
<dbReference type="Pfam" id="PF01614">
    <property type="entry name" value="IclR_C"/>
    <property type="match status" value="1"/>
</dbReference>
<accession>A0A1G6MGH6</accession>
<dbReference type="PANTHER" id="PTHR30136">
    <property type="entry name" value="HELIX-TURN-HELIX TRANSCRIPTIONAL REGULATOR, ICLR FAMILY"/>
    <property type="match status" value="1"/>
</dbReference>
<proteinExistence type="predicted"/>
<evidence type="ECO:0000256" key="3">
    <source>
        <dbReference type="ARBA" id="ARBA00023125"/>
    </source>
</evidence>
<evidence type="ECO:0000256" key="2">
    <source>
        <dbReference type="ARBA" id="ARBA00023015"/>
    </source>
</evidence>
<dbReference type="Pfam" id="PF09339">
    <property type="entry name" value="HTH_IclR"/>
    <property type="match status" value="1"/>
</dbReference>
<dbReference type="Gene3D" id="1.10.10.10">
    <property type="entry name" value="Winged helix-like DNA-binding domain superfamily/Winged helix DNA-binding domain"/>
    <property type="match status" value="1"/>
</dbReference>
<dbReference type="PROSITE" id="PS51078">
    <property type="entry name" value="ICLR_ED"/>
    <property type="match status" value="1"/>
</dbReference>
<dbReference type="Proteomes" id="UP000183203">
    <property type="component" value="Unassembled WGS sequence"/>
</dbReference>
<evidence type="ECO:0000313" key="10">
    <source>
        <dbReference type="Proteomes" id="UP000183203"/>
    </source>
</evidence>
<dbReference type="OrthoDB" id="7274111at2"/>
<dbReference type="InterPro" id="IPR036388">
    <property type="entry name" value="WH-like_DNA-bd_sf"/>
</dbReference>
<evidence type="ECO:0000256" key="4">
    <source>
        <dbReference type="ARBA" id="ARBA00023163"/>
    </source>
</evidence>
<dbReference type="RefSeq" id="WP_058232668.1">
    <property type="nucleotide sequence ID" value="NZ_FMYG01000005.1"/>
</dbReference>
<evidence type="ECO:0000259" key="7">
    <source>
        <dbReference type="PROSITE" id="PS51077"/>
    </source>
</evidence>
<dbReference type="InterPro" id="IPR036390">
    <property type="entry name" value="WH_DNA-bd_sf"/>
</dbReference>
<dbReference type="InterPro" id="IPR029016">
    <property type="entry name" value="GAF-like_dom_sf"/>
</dbReference>
<feature type="domain" description="HTH iclR-type" evidence="7">
    <location>
        <begin position="17"/>
        <end position="78"/>
    </location>
</feature>
<feature type="domain" description="IclR-ED" evidence="8">
    <location>
        <begin position="79"/>
        <end position="262"/>
    </location>
</feature>
<comment type="function">
    <text evidence="5">May be an activator protein for the gylABX operon.</text>
</comment>
<keyword evidence="3" id="KW-0238">DNA-binding</keyword>
<dbReference type="EMBL" id="FMYG01000005">
    <property type="protein sequence ID" value="SDC54622.1"/>
    <property type="molecule type" value="Genomic_DNA"/>
</dbReference>
<dbReference type="PANTHER" id="PTHR30136:SF24">
    <property type="entry name" value="HTH-TYPE TRANSCRIPTIONAL REPRESSOR ALLR"/>
    <property type="match status" value="1"/>
</dbReference>
<dbReference type="SUPFAM" id="SSF46785">
    <property type="entry name" value="Winged helix' DNA-binding domain"/>
    <property type="match status" value="1"/>
</dbReference>
<dbReference type="InterPro" id="IPR050707">
    <property type="entry name" value="HTH_MetabolicPath_Reg"/>
</dbReference>
<keyword evidence="4" id="KW-0804">Transcription</keyword>
<dbReference type="InterPro" id="IPR005471">
    <property type="entry name" value="Tscrpt_reg_IclR_N"/>
</dbReference>
<dbReference type="STRING" id="993073.AS029_11165"/>
<reference evidence="9 10" key="1">
    <citation type="submission" date="2016-09" db="EMBL/GenBank/DDBJ databases">
        <authorList>
            <person name="Capua I."/>
            <person name="De Benedictis P."/>
            <person name="Joannis T."/>
            <person name="Lombin L.H."/>
            <person name="Cattoli G."/>
        </authorList>
    </citation>
    <scope>NUCLEOTIDE SEQUENCE [LARGE SCALE GENOMIC DNA]</scope>
    <source>
        <strain evidence="9 10">NIO-1002</strain>
    </source>
</reference>
<protein>
    <recommendedName>
        <fullName evidence="6">Glycerol operon regulatory protein</fullName>
    </recommendedName>
</protein>
<dbReference type="GO" id="GO:0045892">
    <property type="term" value="P:negative regulation of DNA-templated transcription"/>
    <property type="evidence" value="ECO:0007669"/>
    <property type="project" value="TreeGrafter"/>
</dbReference>
<dbReference type="AlphaFoldDB" id="A0A1G6MGH6"/>
<keyword evidence="2" id="KW-0805">Transcription regulation</keyword>
<dbReference type="SMART" id="SM00346">
    <property type="entry name" value="HTH_ICLR"/>
    <property type="match status" value="1"/>
</dbReference>
<evidence type="ECO:0000313" key="9">
    <source>
        <dbReference type="EMBL" id="SDC54622.1"/>
    </source>
</evidence>
<dbReference type="GO" id="GO:0006071">
    <property type="term" value="P:glycerol metabolic process"/>
    <property type="evidence" value="ECO:0007669"/>
    <property type="project" value="UniProtKB-KW"/>
</dbReference>
<dbReference type="GO" id="GO:0003677">
    <property type="term" value="F:DNA binding"/>
    <property type="evidence" value="ECO:0007669"/>
    <property type="project" value="UniProtKB-KW"/>
</dbReference>
<dbReference type="Gene3D" id="3.30.450.40">
    <property type="match status" value="1"/>
</dbReference>
<dbReference type="SUPFAM" id="SSF55781">
    <property type="entry name" value="GAF domain-like"/>
    <property type="match status" value="1"/>
</dbReference>
<keyword evidence="1" id="KW-0319">Glycerol metabolism</keyword>
<evidence type="ECO:0000256" key="6">
    <source>
        <dbReference type="ARBA" id="ARBA00070406"/>
    </source>
</evidence>
<evidence type="ECO:0000256" key="5">
    <source>
        <dbReference type="ARBA" id="ARBA00058938"/>
    </source>
</evidence>
<dbReference type="GO" id="GO:0003700">
    <property type="term" value="F:DNA-binding transcription factor activity"/>
    <property type="evidence" value="ECO:0007669"/>
    <property type="project" value="TreeGrafter"/>
</dbReference>
<gene>
    <name evidence="9" type="ORF">SAMN05216418_2506</name>
</gene>
<name>A0A1G6MGH6_9MICO</name>
<dbReference type="PROSITE" id="PS51077">
    <property type="entry name" value="HTH_ICLR"/>
    <property type="match status" value="1"/>
</dbReference>
<sequence>MTDMDRVDDVSGVGGAVQSVDRAIQILEMLSDASTLGVSEISRRLGVHRSTAFRLLATLEARNLVEQEERRGEYQLGFGVLRLAGRITARMDIVKDAQQVCDELTAELNETSNVAIFDAGAAVNVTQATGTRLVSVTRQYVGQRTPLHATSTGKVLLAYAPAATLRQALSQPLEKCTENTLTAPAALEDHLTLVRDRGWAAAMEEWEYDTNALAVPVFGQDGGVVAALSITAPSFRMPESVFPDLVRVLLRHSRQLGARLGAVA</sequence>
<evidence type="ECO:0000256" key="1">
    <source>
        <dbReference type="ARBA" id="ARBA00022798"/>
    </source>
</evidence>
<evidence type="ECO:0000259" key="8">
    <source>
        <dbReference type="PROSITE" id="PS51078"/>
    </source>
</evidence>